<comment type="caution">
    <text evidence="3">The sequence shown here is derived from an EMBL/GenBank/DDBJ whole genome shotgun (WGS) entry which is preliminary data.</text>
</comment>
<dbReference type="Pfam" id="PF00975">
    <property type="entry name" value="Thioesterase"/>
    <property type="match status" value="1"/>
</dbReference>
<evidence type="ECO:0000313" key="4">
    <source>
        <dbReference type="Proteomes" id="UP001241472"/>
    </source>
</evidence>
<dbReference type="SUPFAM" id="SSF53474">
    <property type="entry name" value="alpha/beta-Hydrolases"/>
    <property type="match status" value="1"/>
</dbReference>
<dbReference type="PANTHER" id="PTHR11487:SF0">
    <property type="entry name" value="S-ACYL FATTY ACID SYNTHASE THIOESTERASE, MEDIUM CHAIN"/>
    <property type="match status" value="1"/>
</dbReference>
<proteinExistence type="inferred from homology"/>
<accession>A0ABT9PV81</accession>
<protein>
    <submittedName>
        <fullName evidence="3">Surfactin synthase thioesterase subunit</fullName>
    </submittedName>
</protein>
<name>A0ABT9PV81_9HYPH</name>
<feature type="domain" description="Thioesterase" evidence="2">
    <location>
        <begin position="5"/>
        <end position="228"/>
    </location>
</feature>
<evidence type="ECO:0000256" key="1">
    <source>
        <dbReference type="ARBA" id="ARBA00007169"/>
    </source>
</evidence>
<dbReference type="InterPro" id="IPR012223">
    <property type="entry name" value="TEII"/>
</dbReference>
<dbReference type="EMBL" id="JAUSRF010000010">
    <property type="protein sequence ID" value="MDP9838376.1"/>
    <property type="molecule type" value="Genomic_DNA"/>
</dbReference>
<dbReference type="RefSeq" id="WP_306836224.1">
    <property type="nucleotide sequence ID" value="NZ_JAUSRF010000010.1"/>
</dbReference>
<keyword evidence="4" id="KW-1185">Reference proteome</keyword>
<gene>
    <name evidence="3" type="ORF">J2T09_003144</name>
</gene>
<organism evidence="3 4">
    <name type="scientific">Neorhizobium huautlense</name>
    <dbReference type="NCBI Taxonomy" id="67774"/>
    <lineage>
        <taxon>Bacteria</taxon>
        <taxon>Pseudomonadati</taxon>
        <taxon>Pseudomonadota</taxon>
        <taxon>Alphaproteobacteria</taxon>
        <taxon>Hyphomicrobiales</taxon>
        <taxon>Rhizobiaceae</taxon>
        <taxon>Rhizobium/Agrobacterium group</taxon>
        <taxon>Neorhizobium</taxon>
    </lineage>
</organism>
<sequence length="243" mass="27112">MAKLRLFCLPFAGGNALLYRDWHALLPESVEVCPIQLPGRMARLNEAAFDNAHDAAEILSDVLAGYLDKPYAFFGHSMGALLCYEISRAMRRRNMPLPFRLFLSAHRAPDVAATEPAFHNADETIFLSRVRQFGGPALRLADHPELVQLIGPTLRADLKLCQTYIHRPDPSQLPMPMTLFAGRSDTLVRPESVWHWSRQTSAGSSRHLISGGHFFLQSHGGDVTRIVSTQLADFASFHEAVRP</sequence>
<dbReference type="InterPro" id="IPR001031">
    <property type="entry name" value="Thioesterase"/>
</dbReference>
<evidence type="ECO:0000313" key="3">
    <source>
        <dbReference type="EMBL" id="MDP9838376.1"/>
    </source>
</evidence>
<evidence type="ECO:0000259" key="2">
    <source>
        <dbReference type="Pfam" id="PF00975"/>
    </source>
</evidence>
<dbReference type="InterPro" id="IPR029058">
    <property type="entry name" value="AB_hydrolase_fold"/>
</dbReference>
<reference evidence="3 4" key="1">
    <citation type="submission" date="2023-07" db="EMBL/GenBank/DDBJ databases">
        <title>Sorghum-associated microbial communities from plants grown in Nebraska, USA.</title>
        <authorList>
            <person name="Schachtman D."/>
        </authorList>
    </citation>
    <scope>NUCLEOTIDE SEQUENCE [LARGE SCALE GENOMIC DNA]</scope>
    <source>
        <strain evidence="3 4">DS1307</strain>
    </source>
</reference>
<dbReference type="PANTHER" id="PTHR11487">
    <property type="entry name" value="THIOESTERASE"/>
    <property type="match status" value="1"/>
</dbReference>
<dbReference type="Gene3D" id="3.40.50.1820">
    <property type="entry name" value="alpha/beta hydrolase"/>
    <property type="match status" value="1"/>
</dbReference>
<comment type="similarity">
    <text evidence="1">Belongs to the thioesterase family.</text>
</comment>
<dbReference type="Proteomes" id="UP001241472">
    <property type="component" value="Unassembled WGS sequence"/>
</dbReference>